<sequence>MLADDETASAARAMGGQSSIARSQQHGLCADVLSTLGAGPRGRSAGAALRAVLRLTRGDPPRRYAP</sequence>
<protein>
    <submittedName>
        <fullName evidence="2">Uncharacterized protein</fullName>
    </submittedName>
</protein>
<reference evidence="2 3" key="1">
    <citation type="submission" date="2014-02" db="EMBL/GenBank/DDBJ databases">
        <title>The small core and large imbalanced accessory genome model reveals a collaborative survival strategy of Sorangium cellulosum strains in nature.</title>
        <authorList>
            <person name="Han K."/>
            <person name="Peng R."/>
            <person name="Blom J."/>
            <person name="Li Y.-Z."/>
        </authorList>
    </citation>
    <scope>NUCLEOTIDE SEQUENCE [LARGE SCALE GENOMIC DNA]</scope>
    <source>
        <strain evidence="2 3">So0011-07</strain>
    </source>
</reference>
<comment type="caution">
    <text evidence="2">The sequence shown here is derived from an EMBL/GenBank/DDBJ whole genome shotgun (WGS) entry which is preliminary data.</text>
</comment>
<evidence type="ECO:0000313" key="3">
    <source>
        <dbReference type="Proteomes" id="UP000075635"/>
    </source>
</evidence>
<name>A0A150REL5_SORCE</name>
<evidence type="ECO:0000256" key="1">
    <source>
        <dbReference type="SAM" id="MobiDB-lite"/>
    </source>
</evidence>
<gene>
    <name evidence="2" type="ORF">BE17_44840</name>
</gene>
<dbReference type="Proteomes" id="UP000075635">
    <property type="component" value="Unassembled WGS sequence"/>
</dbReference>
<dbReference type="AlphaFoldDB" id="A0A150REL5"/>
<organism evidence="2 3">
    <name type="scientific">Sorangium cellulosum</name>
    <name type="common">Polyangium cellulosum</name>
    <dbReference type="NCBI Taxonomy" id="56"/>
    <lineage>
        <taxon>Bacteria</taxon>
        <taxon>Pseudomonadati</taxon>
        <taxon>Myxococcota</taxon>
        <taxon>Polyangia</taxon>
        <taxon>Polyangiales</taxon>
        <taxon>Polyangiaceae</taxon>
        <taxon>Sorangium</taxon>
    </lineage>
</organism>
<evidence type="ECO:0000313" key="2">
    <source>
        <dbReference type="EMBL" id="KYF78630.1"/>
    </source>
</evidence>
<dbReference type="EMBL" id="JEMB01002761">
    <property type="protein sequence ID" value="KYF78630.1"/>
    <property type="molecule type" value="Genomic_DNA"/>
</dbReference>
<feature type="region of interest" description="Disordered" evidence="1">
    <location>
        <begin position="1"/>
        <end position="24"/>
    </location>
</feature>
<accession>A0A150REL5</accession>
<proteinExistence type="predicted"/>